<feature type="compositionally biased region" description="Pro residues" evidence="1">
    <location>
        <begin position="1"/>
        <end position="13"/>
    </location>
</feature>
<dbReference type="SUPFAM" id="SSF54236">
    <property type="entry name" value="Ubiquitin-like"/>
    <property type="match status" value="1"/>
</dbReference>
<dbReference type="InterPro" id="IPR001012">
    <property type="entry name" value="UBX_dom"/>
</dbReference>
<evidence type="ECO:0000313" key="3">
    <source>
        <dbReference type="EMBL" id="KAG2219586.1"/>
    </source>
</evidence>
<dbReference type="PANTHER" id="PTHR46467:SF1">
    <property type="entry name" value="TETHER CONTAINING UBX DOMAIN FOR GLUT4"/>
    <property type="match status" value="1"/>
</dbReference>
<comment type="caution">
    <text evidence="3">The sequence shown here is derived from an EMBL/GenBank/DDBJ whole genome shotgun (WGS) entry which is preliminary data.</text>
</comment>
<feature type="domain" description="UBX" evidence="2">
    <location>
        <begin position="112"/>
        <end position="187"/>
    </location>
</feature>
<dbReference type="Proteomes" id="UP000646827">
    <property type="component" value="Unassembled WGS sequence"/>
</dbReference>
<evidence type="ECO:0000313" key="4">
    <source>
        <dbReference type="Proteomes" id="UP000646827"/>
    </source>
</evidence>
<feature type="region of interest" description="Disordered" evidence="1">
    <location>
        <begin position="1"/>
        <end position="47"/>
    </location>
</feature>
<protein>
    <recommendedName>
        <fullName evidence="2">UBX domain-containing protein</fullName>
    </recommendedName>
</protein>
<dbReference type="EMBL" id="JAEPRB010000172">
    <property type="protein sequence ID" value="KAG2219586.1"/>
    <property type="molecule type" value="Genomic_DNA"/>
</dbReference>
<dbReference type="SMART" id="SM00166">
    <property type="entry name" value="UBX"/>
    <property type="match status" value="1"/>
</dbReference>
<dbReference type="PROSITE" id="PS50033">
    <property type="entry name" value="UBX"/>
    <property type="match status" value="1"/>
</dbReference>
<evidence type="ECO:0000256" key="1">
    <source>
        <dbReference type="SAM" id="MobiDB-lite"/>
    </source>
</evidence>
<sequence>MSTTPTPPPPPLPAKETPSESIPESTHDSTPESTLTTQSAPEPEPTLDRQIKMLQPPSNAPSKVELPESFFKLTANEIKSLYKSHVDSREKLENRPLKTQKIRQAEELDRMKKYPRTTIRIRFPDSTILQAVFKSQEKVGDVYDFVKSTLKTPERKFLLCLPPRSKLVEPLQTLYKAGLAPASNLTFVWIDKALPGQQDVPVVTQEYLSMMEAMPTPNLPSPPSTSSSPGPNNYTLGGGASSQQSSTTKKTGSMPKWLQKGIFKK</sequence>
<dbReference type="GO" id="GO:0006886">
    <property type="term" value="P:intracellular protein transport"/>
    <property type="evidence" value="ECO:0007669"/>
    <property type="project" value="TreeGrafter"/>
</dbReference>
<feature type="region of interest" description="Disordered" evidence="1">
    <location>
        <begin position="213"/>
        <end position="265"/>
    </location>
</feature>
<dbReference type="InterPro" id="IPR029071">
    <property type="entry name" value="Ubiquitin-like_domsf"/>
</dbReference>
<dbReference type="OrthoDB" id="440781at2759"/>
<dbReference type="AlphaFoldDB" id="A0A8H7S132"/>
<accession>A0A8H7S132</accession>
<dbReference type="Gene3D" id="3.10.20.90">
    <property type="entry name" value="Phosphatidylinositol 3-kinase Catalytic Subunit, Chain A, domain 1"/>
    <property type="match status" value="1"/>
</dbReference>
<reference evidence="3 4" key="1">
    <citation type="submission" date="2020-12" db="EMBL/GenBank/DDBJ databases">
        <title>Metabolic potential, ecology and presence of endohyphal bacteria is reflected in genomic diversity of Mucoromycotina.</title>
        <authorList>
            <person name="Muszewska A."/>
            <person name="Okrasinska A."/>
            <person name="Steczkiewicz K."/>
            <person name="Drgas O."/>
            <person name="Orlowska M."/>
            <person name="Perlinska-Lenart U."/>
            <person name="Aleksandrzak-Piekarczyk T."/>
            <person name="Szatraj K."/>
            <person name="Zielenkiewicz U."/>
            <person name="Pilsyk S."/>
            <person name="Malc E."/>
            <person name="Mieczkowski P."/>
            <person name="Kruszewska J.S."/>
            <person name="Biernat P."/>
            <person name="Pawlowska J."/>
        </authorList>
    </citation>
    <scope>NUCLEOTIDE SEQUENCE [LARGE SCALE GENOMIC DNA]</scope>
    <source>
        <strain evidence="3 4">CBS 142.35</strain>
    </source>
</reference>
<keyword evidence="4" id="KW-1185">Reference proteome</keyword>
<dbReference type="GO" id="GO:0005634">
    <property type="term" value="C:nucleus"/>
    <property type="evidence" value="ECO:0007669"/>
    <property type="project" value="TreeGrafter"/>
</dbReference>
<feature type="compositionally biased region" description="Polar residues" evidence="1">
    <location>
        <begin position="31"/>
        <end position="40"/>
    </location>
</feature>
<organism evidence="3 4">
    <name type="scientific">Circinella minor</name>
    <dbReference type="NCBI Taxonomy" id="1195481"/>
    <lineage>
        <taxon>Eukaryota</taxon>
        <taxon>Fungi</taxon>
        <taxon>Fungi incertae sedis</taxon>
        <taxon>Mucoromycota</taxon>
        <taxon>Mucoromycotina</taxon>
        <taxon>Mucoromycetes</taxon>
        <taxon>Mucorales</taxon>
        <taxon>Lichtheimiaceae</taxon>
        <taxon>Circinella</taxon>
    </lineage>
</organism>
<dbReference type="PANTHER" id="PTHR46467">
    <property type="entry name" value="TETHER CONTAINING UBX DOMAIN FOR GLUT4"/>
    <property type="match status" value="1"/>
</dbReference>
<dbReference type="GO" id="GO:0005737">
    <property type="term" value="C:cytoplasm"/>
    <property type="evidence" value="ECO:0007669"/>
    <property type="project" value="TreeGrafter"/>
</dbReference>
<evidence type="ECO:0000259" key="2">
    <source>
        <dbReference type="PROSITE" id="PS50033"/>
    </source>
</evidence>
<dbReference type="Pfam" id="PF00789">
    <property type="entry name" value="UBX"/>
    <property type="match status" value="1"/>
</dbReference>
<proteinExistence type="predicted"/>
<gene>
    <name evidence="3" type="ORF">INT45_004837</name>
</gene>
<feature type="compositionally biased region" description="Low complexity" evidence="1">
    <location>
        <begin position="224"/>
        <end position="253"/>
    </location>
</feature>
<name>A0A8H7S132_9FUNG</name>
<dbReference type="CDD" id="cd16118">
    <property type="entry name" value="UBX2_UBXN9"/>
    <property type="match status" value="1"/>
</dbReference>
<dbReference type="GO" id="GO:0012506">
    <property type="term" value="C:vesicle membrane"/>
    <property type="evidence" value="ECO:0007669"/>
    <property type="project" value="TreeGrafter"/>
</dbReference>